<evidence type="ECO:0000313" key="2">
    <source>
        <dbReference type="EMBL" id="QDH83986.1"/>
    </source>
</evidence>
<proteinExistence type="predicted"/>
<sequence>MLNHNPILFVLGYLLVAAVIIAVPFLREALLFIVQVLICLVFLAIILNILMEIWNSWQTRNKKL</sequence>
<keyword evidence="1" id="KW-1133">Transmembrane helix</keyword>
<dbReference type="Proteomes" id="UP000320802">
    <property type="component" value="Segment"/>
</dbReference>
<evidence type="ECO:0000313" key="3">
    <source>
        <dbReference type="Proteomes" id="UP000320802"/>
    </source>
</evidence>
<feature type="transmembrane region" description="Helical" evidence="1">
    <location>
        <begin position="32"/>
        <end position="54"/>
    </location>
</feature>
<feature type="transmembrane region" description="Helical" evidence="1">
    <location>
        <begin position="7"/>
        <end position="26"/>
    </location>
</feature>
<protein>
    <submittedName>
        <fullName evidence="2">Uncharacterized protein</fullName>
    </submittedName>
</protein>
<accession>A0A514CU43</accession>
<dbReference type="EMBL" id="MK962629">
    <property type="protein sequence ID" value="QDH83986.1"/>
    <property type="molecule type" value="Genomic_DNA"/>
</dbReference>
<gene>
    <name evidence="2" type="ORF">Axy10_009</name>
</gene>
<name>A0A514CU43_9CAUD</name>
<keyword evidence="1" id="KW-0472">Membrane</keyword>
<evidence type="ECO:0000256" key="1">
    <source>
        <dbReference type="SAM" id="Phobius"/>
    </source>
</evidence>
<reference evidence="2 3" key="1">
    <citation type="submission" date="2019-05" db="EMBL/GenBank/DDBJ databases">
        <title>Complete genome sequence of sixteen phages from Abidjan, cote d'Ivoire, isolated on a single strain of Achromobacter xylosoxidans.</title>
        <authorList>
            <person name="Essoh C."/>
            <person name="Vernadet J.-P."/>
            <person name="Vergnaud G."/>
            <person name="Pourcel C."/>
        </authorList>
    </citation>
    <scope>NUCLEOTIDE SEQUENCE [LARGE SCALE GENOMIC DNA]</scope>
</reference>
<keyword evidence="3" id="KW-1185">Reference proteome</keyword>
<organism evidence="2 3">
    <name type="scientific">Achromobacter phage vB_AxyP_19-32_Axy10</name>
    <dbReference type="NCBI Taxonomy" id="2591041"/>
    <lineage>
        <taxon>Viruses</taxon>
        <taxon>Duplodnaviria</taxon>
        <taxon>Heunggongvirae</taxon>
        <taxon>Uroviricota</taxon>
        <taxon>Caudoviricetes</taxon>
        <taxon>Schitoviridae</taxon>
        <taxon>Rothmandenesvirinae</taxon>
        <taxon>Pourcelvirus</taxon>
        <taxon>Pourcelvirus Axy10</taxon>
    </lineage>
</organism>
<keyword evidence="1" id="KW-0812">Transmembrane</keyword>